<evidence type="ECO:0000313" key="3">
    <source>
        <dbReference type="Proteomes" id="UP001225646"/>
    </source>
</evidence>
<organism evidence="2 3">
    <name type="scientific">Aeribacillus alveayuensis</name>
    <dbReference type="NCBI Taxonomy" id="279215"/>
    <lineage>
        <taxon>Bacteria</taxon>
        <taxon>Bacillati</taxon>
        <taxon>Bacillota</taxon>
        <taxon>Bacilli</taxon>
        <taxon>Bacillales</taxon>
        <taxon>Bacillaceae</taxon>
        <taxon>Aeribacillus</taxon>
    </lineage>
</organism>
<evidence type="ECO:0000313" key="2">
    <source>
        <dbReference type="EMBL" id="MDQ0162869.1"/>
    </source>
</evidence>
<accession>A0ABT9VPG5</accession>
<dbReference type="Pfam" id="PF08378">
    <property type="entry name" value="NERD"/>
    <property type="match status" value="1"/>
</dbReference>
<protein>
    <submittedName>
        <fullName evidence="2">Ribosomal protein L37AE/L43A</fullName>
    </submittedName>
</protein>
<proteinExistence type="predicted"/>
<sequence length="329" mass="38650">MIKKERDIPLTILKYEALLRRLPTSHVQRALIKEQLSKCWKGYVGEQSIDYFLSDLPKNQYFIFHDLRLPAGENKYAQFDTIILSKSYILIIEVKNINGTLLFDQTFHQLIRIKDGLEEAFPDPILQLKRHQKIITSLLQEQNIPQIPVETLVVITNHSTVIKAASDSKEIQQKVIRPTNLLHKIERFSAKHQQERLSPKDIRKLSRYFTKYHTPLHQDVLSLFNIKKSEILTGVHCPRCLKLPLQKQKSRNKWYCANCDKTYHDAHLHALKDYALLFHHSITNEECRKFLHLPSIQASYRLLQSLNLKQSGITKNRRYHLSFEELKGI</sequence>
<keyword evidence="3" id="KW-1185">Reference proteome</keyword>
<dbReference type="EMBL" id="JAUSTR010000007">
    <property type="protein sequence ID" value="MDQ0162869.1"/>
    <property type="molecule type" value="Genomic_DNA"/>
</dbReference>
<dbReference type="GO" id="GO:0005840">
    <property type="term" value="C:ribosome"/>
    <property type="evidence" value="ECO:0007669"/>
    <property type="project" value="UniProtKB-KW"/>
</dbReference>
<comment type="caution">
    <text evidence="2">The sequence shown here is derived from an EMBL/GenBank/DDBJ whole genome shotgun (WGS) entry which is preliminary data.</text>
</comment>
<name>A0ABT9VPG5_9BACI</name>
<keyword evidence="2" id="KW-0689">Ribosomal protein</keyword>
<keyword evidence="2" id="KW-0687">Ribonucleoprotein</keyword>
<reference evidence="2 3" key="1">
    <citation type="submission" date="2023-07" db="EMBL/GenBank/DDBJ databases">
        <title>Genomic Encyclopedia of Type Strains, Phase IV (KMG-IV): sequencing the most valuable type-strain genomes for metagenomic binning, comparative biology and taxonomic classification.</title>
        <authorList>
            <person name="Goeker M."/>
        </authorList>
    </citation>
    <scope>NUCLEOTIDE SEQUENCE [LARGE SCALE GENOMIC DNA]</scope>
    <source>
        <strain evidence="2 3">DSM 19092</strain>
    </source>
</reference>
<evidence type="ECO:0000259" key="1">
    <source>
        <dbReference type="PROSITE" id="PS50965"/>
    </source>
</evidence>
<dbReference type="Proteomes" id="UP001225646">
    <property type="component" value="Unassembled WGS sequence"/>
</dbReference>
<gene>
    <name evidence="2" type="ORF">J2S06_001946</name>
</gene>
<dbReference type="RefSeq" id="WP_419152148.1">
    <property type="nucleotide sequence ID" value="NZ_JAUSTR010000007.1"/>
</dbReference>
<feature type="domain" description="NERD" evidence="1">
    <location>
        <begin position="41"/>
        <end position="158"/>
    </location>
</feature>
<dbReference type="PROSITE" id="PS50965">
    <property type="entry name" value="NERD"/>
    <property type="match status" value="1"/>
</dbReference>
<dbReference type="InterPro" id="IPR011528">
    <property type="entry name" value="NERD"/>
</dbReference>